<dbReference type="Pfam" id="PF07732">
    <property type="entry name" value="Cu-oxidase_3"/>
    <property type="match status" value="1"/>
</dbReference>
<dbReference type="EMBL" id="JN597009">
    <property type="protein sequence ID" value="AET79244.1"/>
    <property type="molecule type" value="Genomic_DNA"/>
</dbReference>
<reference evidence="4" key="3">
    <citation type="journal article" date="2008" name="Mol. Plant Microbe Interact.">
        <title>Plant receptor-like serine threonine kinases: roles in signaling and plant defense.</title>
        <authorList>
            <person name="Afzal A.J."/>
            <person name="Wood A.J."/>
            <person name="Lightfoot D.A."/>
        </authorList>
    </citation>
    <scope>NUCLEOTIDE SEQUENCE</scope>
    <source>
        <tissue evidence="4">Leaves</tissue>
    </source>
</reference>
<gene>
    <name evidence="4" type="primary">LOC547704</name>
</gene>
<dbReference type="InterPro" id="IPR008972">
    <property type="entry name" value="Cupredoxin"/>
</dbReference>
<feature type="signal peptide" evidence="2">
    <location>
        <begin position="1"/>
        <end position="34"/>
    </location>
</feature>
<proteinExistence type="inferred from homology"/>
<dbReference type="GO" id="GO:0005507">
    <property type="term" value="F:copper ion binding"/>
    <property type="evidence" value="ECO:0007669"/>
    <property type="project" value="InterPro"/>
</dbReference>
<comment type="similarity">
    <text evidence="1">Belongs to the multicopper oxidase family.</text>
</comment>
<reference evidence="4" key="4">
    <citation type="journal article" date="2012" name="BMC Genomics">
        <title>The receptor like kinase at Rhg1-a/Rfs2 caused pleiotropic resistance to sudden death syndrome and soybean cyst nematode as a transgene by altering signaling responses.</title>
        <authorList>
            <person name="Srour A."/>
            <person name="Afzal A.J."/>
            <person name="Blahut-Beatty L."/>
            <person name="Hemmati N."/>
            <person name="Simmonds D.H."/>
            <person name="Li W."/>
            <person name="Liu M."/>
            <person name="Town C.D."/>
            <person name="Sharma H."/>
            <person name="Arelli P."/>
            <person name="Lightfoot D.A."/>
        </authorList>
    </citation>
    <scope>NUCLEOTIDE SEQUENCE</scope>
    <source>
        <tissue evidence="4">Leaves</tissue>
    </source>
</reference>
<feature type="domain" description="Plastocyanin-like" evidence="3">
    <location>
        <begin position="43"/>
        <end position="97"/>
    </location>
</feature>
<dbReference type="AlphaFoldDB" id="G8HKS0"/>
<evidence type="ECO:0000256" key="1">
    <source>
        <dbReference type="ARBA" id="ARBA00010609"/>
    </source>
</evidence>
<accession>G8HKS0</accession>
<dbReference type="PANTHER" id="PTHR11709">
    <property type="entry name" value="MULTI-COPPER OXIDASE"/>
    <property type="match status" value="1"/>
</dbReference>
<dbReference type="PANTHER" id="PTHR11709:SF431">
    <property type="entry name" value="LACCASE-5"/>
    <property type="match status" value="1"/>
</dbReference>
<dbReference type="SUPFAM" id="SSF49503">
    <property type="entry name" value="Cupredoxins"/>
    <property type="match status" value="1"/>
</dbReference>
<evidence type="ECO:0000259" key="3">
    <source>
        <dbReference type="Pfam" id="PF07732"/>
    </source>
</evidence>
<dbReference type="InterPro" id="IPR011707">
    <property type="entry name" value="Cu-oxidase-like_N"/>
</dbReference>
<dbReference type="InterPro" id="IPR045087">
    <property type="entry name" value="Cu-oxidase_fam"/>
</dbReference>
<evidence type="ECO:0000313" key="4">
    <source>
        <dbReference type="EMBL" id="AET79244.1"/>
    </source>
</evidence>
<protein>
    <submittedName>
        <fullName evidence="4">Diphenol oxidase laccase</fullName>
    </submittedName>
</protein>
<keyword evidence="2" id="KW-0732">Signal</keyword>
<feature type="chain" id="PRO_5003510166" evidence="2">
    <location>
        <begin position="35"/>
        <end position="100"/>
    </location>
</feature>
<dbReference type="ExpressionAtlas" id="G8HKS0">
    <property type="expression patterns" value="baseline and differential"/>
</dbReference>
<reference evidence="4" key="1">
    <citation type="journal article" date="2005" name="Genome">
        <title>Genomic analysis of a region encompassing QRfs1 and QRfs2: genes that underlie soybean resistance to sudden death syndrome.</title>
        <authorList>
            <person name="Triwitayakorn K."/>
            <person name="Njiti V.N."/>
            <person name="Iqbal M.J."/>
            <person name="Yaegashi S."/>
            <person name="Town C."/>
            <person name="Lightfoot D.A."/>
        </authorList>
    </citation>
    <scope>NUCLEOTIDE SEQUENCE</scope>
    <source>
        <tissue evidence="4">Leaves</tissue>
    </source>
</reference>
<organism evidence="4">
    <name type="scientific">Glycine max</name>
    <name type="common">Soybean</name>
    <name type="synonym">Glycine hispida</name>
    <dbReference type="NCBI Taxonomy" id="3847"/>
    <lineage>
        <taxon>Eukaryota</taxon>
        <taxon>Viridiplantae</taxon>
        <taxon>Streptophyta</taxon>
        <taxon>Embryophyta</taxon>
        <taxon>Tracheophyta</taxon>
        <taxon>Spermatophyta</taxon>
        <taxon>Magnoliopsida</taxon>
        <taxon>eudicotyledons</taxon>
        <taxon>Gunneridae</taxon>
        <taxon>Pentapetalae</taxon>
        <taxon>rosids</taxon>
        <taxon>fabids</taxon>
        <taxon>Fabales</taxon>
        <taxon>Fabaceae</taxon>
        <taxon>Papilionoideae</taxon>
        <taxon>50 kb inversion clade</taxon>
        <taxon>NPAAA clade</taxon>
        <taxon>indigoferoid/millettioid clade</taxon>
        <taxon>Phaseoleae</taxon>
        <taxon>Glycine</taxon>
        <taxon>Glycine subgen. Soja</taxon>
    </lineage>
</organism>
<reference evidence="4" key="2">
    <citation type="journal article" date="2006" name="Mol. Genet. Genomics">
        <title>Genomic analysis of the rhg1 locus: candidate genes that underlie soybean resistance to the cyst nematode.</title>
        <authorList>
            <person name="Ruben E."/>
            <person name="Jamai A."/>
            <person name="Afzal J."/>
            <person name="Njiti V.N."/>
            <person name="Triwitayakorn K."/>
            <person name="Iqbal M.J."/>
            <person name="Yaegashi S."/>
            <person name="Bashir R."/>
            <person name="Kazi S."/>
            <person name="Arelli P."/>
            <person name="Town C.D."/>
            <person name="Ishihara H."/>
            <person name="Meksem K."/>
            <person name="Lightfoot D.A."/>
        </authorList>
    </citation>
    <scope>NUCLEOTIDE SEQUENCE</scope>
    <source>
        <tissue evidence="4">Leaves</tissue>
    </source>
</reference>
<name>G8HKS0_SOYBN</name>
<sequence>MEPAKTIHNNVKYSPIFLAIFVLILASALSSANAKIHEHEFVVEATPVKRLCKTHNSITVNGQYPGPTLEINNGDTLVVKVTNKARYNVTIHWYNIKLAS</sequence>
<dbReference type="Gene3D" id="2.60.40.420">
    <property type="entry name" value="Cupredoxins - blue copper proteins"/>
    <property type="match status" value="1"/>
</dbReference>
<evidence type="ECO:0000256" key="2">
    <source>
        <dbReference type="SAM" id="SignalP"/>
    </source>
</evidence>